<dbReference type="GO" id="GO:0015217">
    <property type="term" value="F:ADP transmembrane transporter activity"/>
    <property type="evidence" value="ECO:0007669"/>
    <property type="project" value="TreeGrafter"/>
</dbReference>
<dbReference type="Gene3D" id="1.50.40.10">
    <property type="entry name" value="Mitochondrial carrier domain"/>
    <property type="match status" value="3"/>
</dbReference>
<comment type="subcellular location">
    <subcellularLocation>
        <location evidence="1">Membrane</location>
        <topology evidence="1">Multi-pass membrane protein</topology>
    </subcellularLocation>
</comment>
<keyword evidence="7 8" id="KW-0472">Membrane</keyword>
<accession>A0A9P6PZZ5</accession>
<feature type="compositionally biased region" description="Polar residues" evidence="10">
    <location>
        <begin position="37"/>
        <end position="48"/>
    </location>
</feature>
<evidence type="ECO:0000256" key="2">
    <source>
        <dbReference type="ARBA" id="ARBA00006375"/>
    </source>
</evidence>
<sequence>MTYELPPIGHALSGGVAAALSNVVIYPLDLATTRVQSQSTNAASATKGSSTHSHHIHHHHQRQDDDDPKSLKPIEFKRITDPSEAPRIFKQPPPSSSSSSSGHHYKNELDALRKVYATEGFRALYSGLSADTAATLLSNFVYFYIYTWLRQYKEHRRKSGQLSIVQELFLGAEAGVLSRLFTNPIHVITTRLQVAGKGGAMAGTKKSQRDAGTGTGTGTGTEASAGAPEGLRLSPSASGRNTITGSASGRASARSIIRDIYREHGPLGFWSGYAPTVILSINPSITYFLFETMKKWLVARQTQRLLKQHRLAGTEATKAALAAAATLSSLQIFFASAFSKAMASLVTYPLILSKTKLQAKKEDEDEDEDEEQGEGDKGDKEEDKEIGGGASSLASLSTSSLPAATTIAIERSASSSSVSSSVSSATLATSTVRSTSTTNTTSNTTMTTTTTTTKKKKESFDGISDVFRTVIRDQGLRGLYVGCQGQVIKGFFSFGLMYMIKDRVVAWMLALFLTMHNMRKRVGN</sequence>
<organism evidence="11 12">
    <name type="scientific">Actinomortierella ambigua</name>
    <dbReference type="NCBI Taxonomy" id="1343610"/>
    <lineage>
        <taxon>Eukaryota</taxon>
        <taxon>Fungi</taxon>
        <taxon>Fungi incertae sedis</taxon>
        <taxon>Mucoromycota</taxon>
        <taxon>Mortierellomycotina</taxon>
        <taxon>Mortierellomycetes</taxon>
        <taxon>Mortierellales</taxon>
        <taxon>Mortierellaceae</taxon>
        <taxon>Actinomortierella</taxon>
    </lineage>
</organism>
<keyword evidence="12" id="KW-1185">Reference proteome</keyword>
<feature type="compositionally biased region" description="Acidic residues" evidence="10">
    <location>
        <begin position="363"/>
        <end position="373"/>
    </location>
</feature>
<dbReference type="SUPFAM" id="SSF103506">
    <property type="entry name" value="Mitochondrial carrier"/>
    <property type="match status" value="2"/>
</dbReference>
<gene>
    <name evidence="11" type="ORF">DFQ27_005016</name>
</gene>
<dbReference type="EMBL" id="JAAAJB010000352">
    <property type="protein sequence ID" value="KAG0257655.1"/>
    <property type="molecule type" value="Genomic_DNA"/>
</dbReference>
<keyword evidence="3 9" id="KW-0813">Transport</keyword>
<comment type="similarity">
    <text evidence="2 9">Belongs to the mitochondrial carrier (TC 2.A.29) family.</text>
</comment>
<evidence type="ECO:0000256" key="8">
    <source>
        <dbReference type="PROSITE-ProRule" id="PRU00282"/>
    </source>
</evidence>
<dbReference type="PANTHER" id="PTHR45939:SF2">
    <property type="entry name" value="CARRIER PROTEIN, PUTATIVE (AFU_ORTHOLOGUE AFUA_2G13870)-RELATED"/>
    <property type="match status" value="1"/>
</dbReference>
<evidence type="ECO:0000256" key="5">
    <source>
        <dbReference type="ARBA" id="ARBA00022737"/>
    </source>
</evidence>
<feature type="region of interest" description="Disordered" evidence="10">
    <location>
        <begin position="37"/>
        <end position="104"/>
    </location>
</feature>
<evidence type="ECO:0000256" key="10">
    <source>
        <dbReference type="SAM" id="MobiDB-lite"/>
    </source>
</evidence>
<keyword evidence="5" id="KW-0677">Repeat</keyword>
<evidence type="ECO:0000256" key="3">
    <source>
        <dbReference type="ARBA" id="ARBA00022448"/>
    </source>
</evidence>
<dbReference type="PROSITE" id="PS50920">
    <property type="entry name" value="SOLCAR"/>
    <property type="match status" value="3"/>
</dbReference>
<feature type="repeat" description="Solcar" evidence="8">
    <location>
        <begin position="416"/>
        <end position="507"/>
    </location>
</feature>
<feature type="compositionally biased region" description="Low complexity" evidence="10">
    <location>
        <begin position="429"/>
        <end position="452"/>
    </location>
</feature>
<dbReference type="Proteomes" id="UP000807716">
    <property type="component" value="Unassembled WGS sequence"/>
</dbReference>
<dbReference type="InterPro" id="IPR018108">
    <property type="entry name" value="MCP_transmembrane"/>
</dbReference>
<reference evidence="11" key="1">
    <citation type="journal article" date="2020" name="Fungal Divers.">
        <title>Resolving the Mortierellaceae phylogeny through synthesis of multi-gene phylogenetics and phylogenomics.</title>
        <authorList>
            <person name="Vandepol N."/>
            <person name="Liber J."/>
            <person name="Desiro A."/>
            <person name="Na H."/>
            <person name="Kennedy M."/>
            <person name="Barry K."/>
            <person name="Grigoriev I.V."/>
            <person name="Miller A.N."/>
            <person name="O'Donnell K."/>
            <person name="Stajich J.E."/>
            <person name="Bonito G."/>
        </authorList>
    </citation>
    <scope>NUCLEOTIDE SEQUENCE</scope>
    <source>
        <strain evidence="11">BC1065</strain>
    </source>
</reference>
<keyword evidence="6" id="KW-1133">Transmembrane helix</keyword>
<dbReference type="InterPro" id="IPR023395">
    <property type="entry name" value="MCP_dom_sf"/>
</dbReference>
<dbReference type="OrthoDB" id="18574at2759"/>
<feature type="region of interest" description="Disordered" evidence="10">
    <location>
        <begin position="199"/>
        <end position="247"/>
    </location>
</feature>
<evidence type="ECO:0000256" key="1">
    <source>
        <dbReference type="ARBA" id="ARBA00004141"/>
    </source>
</evidence>
<proteinExistence type="inferred from homology"/>
<dbReference type="Pfam" id="PF00153">
    <property type="entry name" value="Mito_carr"/>
    <property type="match status" value="5"/>
</dbReference>
<dbReference type="InterPro" id="IPR052217">
    <property type="entry name" value="Mito/Peroxisomal_Carrier"/>
</dbReference>
<evidence type="ECO:0000313" key="12">
    <source>
        <dbReference type="Proteomes" id="UP000807716"/>
    </source>
</evidence>
<feature type="region of interest" description="Disordered" evidence="10">
    <location>
        <begin position="357"/>
        <end position="397"/>
    </location>
</feature>
<feature type="repeat" description="Solcar" evidence="8">
    <location>
        <begin position="162"/>
        <end position="296"/>
    </location>
</feature>
<dbReference type="AlphaFoldDB" id="A0A9P6PZZ5"/>
<feature type="compositionally biased region" description="Basic and acidic residues" evidence="10">
    <location>
        <begin position="374"/>
        <end position="386"/>
    </location>
</feature>
<dbReference type="PANTHER" id="PTHR45939">
    <property type="entry name" value="PEROXISOMAL MEMBRANE PROTEIN PMP34-RELATED"/>
    <property type="match status" value="1"/>
</dbReference>
<dbReference type="GO" id="GO:0016020">
    <property type="term" value="C:membrane"/>
    <property type="evidence" value="ECO:0007669"/>
    <property type="project" value="UniProtKB-SubCell"/>
</dbReference>
<evidence type="ECO:0000256" key="6">
    <source>
        <dbReference type="ARBA" id="ARBA00022989"/>
    </source>
</evidence>
<comment type="caution">
    <text evidence="11">The sequence shown here is derived from an EMBL/GenBank/DDBJ whole genome shotgun (WGS) entry which is preliminary data.</text>
</comment>
<evidence type="ECO:0000256" key="7">
    <source>
        <dbReference type="ARBA" id="ARBA00023136"/>
    </source>
</evidence>
<name>A0A9P6PZZ5_9FUNG</name>
<keyword evidence="4 8" id="KW-0812">Transmembrane</keyword>
<evidence type="ECO:0008006" key="13">
    <source>
        <dbReference type="Google" id="ProtNLM"/>
    </source>
</evidence>
<feature type="repeat" description="Solcar" evidence="8">
    <location>
        <begin position="5"/>
        <end position="152"/>
    </location>
</feature>
<evidence type="ECO:0000313" key="11">
    <source>
        <dbReference type="EMBL" id="KAG0257655.1"/>
    </source>
</evidence>
<protein>
    <recommendedName>
        <fullName evidence="13">Mitochondrial carrier</fullName>
    </recommendedName>
</protein>
<evidence type="ECO:0000256" key="4">
    <source>
        <dbReference type="ARBA" id="ARBA00022692"/>
    </source>
</evidence>
<feature type="region of interest" description="Disordered" evidence="10">
    <location>
        <begin position="429"/>
        <end position="455"/>
    </location>
</feature>
<feature type="compositionally biased region" description="Basic and acidic residues" evidence="10">
    <location>
        <begin position="68"/>
        <end position="81"/>
    </location>
</feature>
<evidence type="ECO:0000256" key="9">
    <source>
        <dbReference type="RuleBase" id="RU000488"/>
    </source>
</evidence>
<feature type="compositionally biased region" description="Basic residues" evidence="10">
    <location>
        <begin position="52"/>
        <end position="61"/>
    </location>
</feature>